<dbReference type="KEGG" id="fpal:HYN49_01250"/>
<dbReference type="AlphaFoldDB" id="A0A2S1SE20"/>
<proteinExistence type="predicted"/>
<dbReference type="Gene3D" id="1.10.150.240">
    <property type="entry name" value="Putative phosphatase, domain 2"/>
    <property type="match status" value="1"/>
</dbReference>
<dbReference type="PANTHER" id="PTHR43611">
    <property type="entry name" value="ALPHA-D-GLUCOSE 1-PHOSPHATE PHOSPHATASE"/>
    <property type="match status" value="1"/>
</dbReference>
<dbReference type="Proteomes" id="UP000244937">
    <property type="component" value="Chromosome"/>
</dbReference>
<keyword evidence="1" id="KW-0378">Hydrolase</keyword>
<dbReference type="SFLD" id="SFLDG01129">
    <property type="entry name" value="C1.5:_HAD__Beta-PGM__Phosphata"/>
    <property type="match status" value="1"/>
</dbReference>
<dbReference type="PRINTS" id="PR00413">
    <property type="entry name" value="HADHALOGNASE"/>
</dbReference>
<dbReference type="NCBIfam" id="TIGR01509">
    <property type="entry name" value="HAD-SF-IA-v3"/>
    <property type="match status" value="1"/>
</dbReference>
<dbReference type="RefSeq" id="WP_108902423.1">
    <property type="nucleotide sequence ID" value="NZ_CP029187.1"/>
</dbReference>
<accession>A0A2S1SE20</accession>
<dbReference type="Gene3D" id="3.40.50.1000">
    <property type="entry name" value="HAD superfamily/HAD-like"/>
    <property type="match status" value="1"/>
</dbReference>
<dbReference type="InterPro" id="IPR023198">
    <property type="entry name" value="PGP-like_dom2"/>
</dbReference>
<dbReference type="GO" id="GO:0016787">
    <property type="term" value="F:hydrolase activity"/>
    <property type="evidence" value="ECO:0007669"/>
    <property type="project" value="UniProtKB-KW"/>
</dbReference>
<name>A0A2S1SE20_9FLAO</name>
<organism evidence="1 2">
    <name type="scientific">Flavobacterium pallidum</name>
    <dbReference type="NCBI Taxonomy" id="2172098"/>
    <lineage>
        <taxon>Bacteria</taxon>
        <taxon>Pseudomonadati</taxon>
        <taxon>Bacteroidota</taxon>
        <taxon>Flavobacteriia</taxon>
        <taxon>Flavobacteriales</taxon>
        <taxon>Flavobacteriaceae</taxon>
        <taxon>Flavobacterium</taxon>
    </lineage>
</organism>
<dbReference type="PANTHER" id="PTHR43611:SF3">
    <property type="entry name" value="FLAVIN MONONUCLEOTIDE HYDROLASE 1, CHLOROPLATIC"/>
    <property type="match status" value="1"/>
</dbReference>
<evidence type="ECO:0000313" key="1">
    <source>
        <dbReference type="EMBL" id="AWI24624.1"/>
    </source>
</evidence>
<dbReference type="InterPro" id="IPR036412">
    <property type="entry name" value="HAD-like_sf"/>
</dbReference>
<dbReference type="SUPFAM" id="SSF56784">
    <property type="entry name" value="HAD-like"/>
    <property type="match status" value="1"/>
</dbReference>
<dbReference type="OrthoDB" id="9797415at2"/>
<protein>
    <submittedName>
        <fullName evidence="1">HAD family hydrolase</fullName>
    </submittedName>
</protein>
<evidence type="ECO:0000313" key="2">
    <source>
        <dbReference type="Proteomes" id="UP000244937"/>
    </source>
</evidence>
<reference evidence="1 2" key="1">
    <citation type="submission" date="2018-05" db="EMBL/GenBank/DDBJ databases">
        <title>Genome sequencing of Flavobacterium sp. HYN0049.</title>
        <authorList>
            <person name="Yi H."/>
            <person name="Baek C."/>
        </authorList>
    </citation>
    <scope>NUCLEOTIDE SEQUENCE [LARGE SCALE GENOMIC DNA]</scope>
    <source>
        <strain evidence="1 2">HYN0049</strain>
    </source>
</reference>
<dbReference type="InterPro" id="IPR023214">
    <property type="entry name" value="HAD_sf"/>
</dbReference>
<dbReference type="SFLD" id="SFLDS00003">
    <property type="entry name" value="Haloacid_Dehalogenase"/>
    <property type="match status" value="1"/>
</dbReference>
<dbReference type="EMBL" id="CP029187">
    <property type="protein sequence ID" value="AWI24624.1"/>
    <property type="molecule type" value="Genomic_DNA"/>
</dbReference>
<sequence>MVYKNIIFDFGGVLVDWNPRHLYKDHFKDPEEMEWFLKNICTDEWNIEQDRGRPLSEATMGLQREFPGHSDMIALFYGQWEVMLKGDIPETVALLYKLKEKKYPLYGLTNWSAETIDIAYRRFPFFKVFDGIVVSGTEKLIKPDPGIYQLLLDRYHLKAEESIFIDDNIHNVNAAREMGFYAIHFQNPAQLEAALSEVIPA</sequence>
<dbReference type="Pfam" id="PF00702">
    <property type="entry name" value="Hydrolase"/>
    <property type="match status" value="1"/>
</dbReference>
<dbReference type="CDD" id="cd02603">
    <property type="entry name" value="HAD_sEH-N_like"/>
    <property type="match status" value="1"/>
</dbReference>
<keyword evidence="2" id="KW-1185">Reference proteome</keyword>
<gene>
    <name evidence="1" type="ORF">HYN49_01250</name>
</gene>
<dbReference type="InterPro" id="IPR006439">
    <property type="entry name" value="HAD-SF_hydro_IA"/>
</dbReference>